<evidence type="ECO:0000259" key="1">
    <source>
        <dbReference type="Pfam" id="PF05193"/>
    </source>
</evidence>
<dbReference type="HOGENOM" id="CLU_052943_0_0_9"/>
<comment type="caution">
    <text evidence="2">The sequence shown here is derived from an EMBL/GenBank/DDBJ whole genome shotgun (WGS) entry which is preliminary data.</text>
</comment>
<dbReference type="PATRIC" id="fig|665952.3.peg.147"/>
<dbReference type="InterPro" id="IPR050361">
    <property type="entry name" value="MPP/UQCRC_Complex"/>
</dbReference>
<evidence type="ECO:0000313" key="2">
    <source>
        <dbReference type="EMBL" id="EHL79614.1"/>
    </source>
</evidence>
<evidence type="ECO:0000313" key="3">
    <source>
        <dbReference type="Proteomes" id="UP000011747"/>
    </source>
</evidence>
<dbReference type="InterPro" id="IPR011249">
    <property type="entry name" value="Metalloenz_LuxS/M16"/>
</dbReference>
<dbReference type="EMBL" id="ACWF01000005">
    <property type="protein sequence ID" value="EHL79614.1"/>
    <property type="molecule type" value="Genomic_DNA"/>
</dbReference>
<dbReference type="AlphaFoldDB" id="G9QGX7"/>
<dbReference type="NCBIfam" id="NF047422">
    <property type="entry name" value="YfmF_fam"/>
    <property type="match status" value="1"/>
</dbReference>
<dbReference type="Gene3D" id="3.30.830.10">
    <property type="entry name" value="Metalloenzyme, LuxS/M16 peptidase-like"/>
    <property type="match status" value="2"/>
</dbReference>
<dbReference type="RefSeq" id="WP_003352421.1">
    <property type="nucleotide sequence ID" value="NZ_JH414740.1"/>
</dbReference>
<dbReference type="SUPFAM" id="SSF63411">
    <property type="entry name" value="LuxS/MPP-like metallohydrolase"/>
    <property type="match status" value="2"/>
</dbReference>
<dbReference type="Proteomes" id="UP000011747">
    <property type="component" value="Unassembled WGS sequence"/>
</dbReference>
<proteinExistence type="predicted"/>
<dbReference type="PANTHER" id="PTHR11851">
    <property type="entry name" value="METALLOPROTEASE"/>
    <property type="match status" value="1"/>
</dbReference>
<name>G9QGX7_9BACI</name>
<dbReference type="GO" id="GO:0046872">
    <property type="term" value="F:metal ion binding"/>
    <property type="evidence" value="ECO:0007669"/>
    <property type="project" value="InterPro"/>
</dbReference>
<reference evidence="2 3" key="1">
    <citation type="submission" date="2011-09" db="EMBL/GenBank/DDBJ databases">
        <title>The Genome Sequence of Bacillus smithii 7_3_47FAA.</title>
        <authorList>
            <consortium name="The Broad Institute Genome Sequencing Platform"/>
            <person name="Earl A."/>
            <person name="Ward D."/>
            <person name="Feldgarden M."/>
            <person name="Gevers D."/>
            <person name="Daigneault M."/>
            <person name="Strauss J."/>
            <person name="Allen-Vercoe E."/>
            <person name="Young S.K."/>
            <person name="Zeng Q."/>
            <person name="Gargeya S."/>
            <person name="Fitzgerald M."/>
            <person name="Haas B."/>
            <person name="Abouelleil A."/>
            <person name="Alvarado L."/>
            <person name="Arachchi H.M."/>
            <person name="Berlin A."/>
            <person name="Brown A."/>
            <person name="Chapman S.B."/>
            <person name="Chen Z."/>
            <person name="Dunbar C."/>
            <person name="Freedman E."/>
            <person name="Gearin G."/>
            <person name="Goldberg J."/>
            <person name="Griggs A."/>
            <person name="Gujja S."/>
            <person name="Heiman D."/>
            <person name="Howarth C."/>
            <person name="Larson L."/>
            <person name="Lui A."/>
            <person name="MacDonald P.J.P."/>
            <person name="Montmayeur A."/>
            <person name="Murphy C."/>
            <person name="Neiman D."/>
            <person name="Pearson M."/>
            <person name="Priest M."/>
            <person name="Roberts A."/>
            <person name="Saif S."/>
            <person name="Shea T."/>
            <person name="Shenoy N."/>
            <person name="Sisk P."/>
            <person name="Stolte C."/>
            <person name="Sykes S."/>
            <person name="Wortman J."/>
            <person name="Nusbaum C."/>
            <person name="Birren B."/>
        </authorList>
    </citation>
    <scope>NUCLEOTIDE SEQUENCE [LARGE SCALE GENOMIC DNA]</scope>
    <source>
        <strain evidence="2 3">7_3_47FAA</strain>
    </source>
</reference>
<gene>
    <name evidence="2" type="ORF">HMPREF1015_01036</name>
</gene>
<sequence length="426" mass="49077">MTVVDEIVKKKKGYTLHFVKTDQYKTNTIVWKMKAPLENETVTLRALLPNVLQNSSKKYPTTTSLQSYLEELYGANFFVDVGKKGEYHIMSFSIELANEKFLKEKTPLLRTGLDFLASILFAPNAENGRFHESSVTSEKRILKQRLQSLFDDKMRYASQRLIEEMCENEPYALHPYGRLDDVDSISSESLYQYYERALREDELDLYVVGDVDFEEVEDVCDQLFLLSDRQPKLVEKRSIPSRSEVKVVKEQQYVKQGKLNIGYRTHVSFGDPDYFALQVFNGIFGGFSHSKLFLNVREKESLAYYASSRLESHKGLMMVMSGIESKNYEKAVAIIREQLEAMKNGDFSDKEIEQTKAVIHNQLLETIDTQRGLIEMLYHNVLAKKNVTVEDWLQGIVEASDSEIVKVAEKIEMDTIYFLSGQEGLN</sequence>
<accession>G9QGX7</accession>
<feature type="domain" description="Peptidase M16 C-terminal" evidence="1">
    <location>
        <begin position="184"/>
        <end position="357"/>
    </location>
</feature>
<dbReference type="InterPro" id="IPR007863">
    <property type="entry name" value="Peptidase_M16_C"/>
</dbReference>
<dbReference type="Pfam" id="PF05193">
    <property type="entry name" value="Peptidase_M16_C"/>
    <property type="match status" value="1"/>
</dbReference>
<keyword evidence="3" id="KW-1185">Reference proteome</keyword>
<organism evidence="2 3">
    <name type="scientific">Bacillus smithii 7_3_47FAA</name>
    <dbReference type="NCBI Taxonomy" id="665952"/>
    <lineage>
        <taxon>Bacteria</taxon>
        <taxon>Bacillati</taxon>
        <taxon>Bacillota</taxon>
        <taxon>Bacilli</taxon>
        <taxon>Bacillales</taxon>
        <taxon>Bacillaceae</taxon>
        <taxon>Bacillus</taxon>
    </lineage>
</organism>
<protein>
    <recommendedName>
        <fullName evidence="1">Peptidase M16 C-terminal domain-containing protein</fullName>
    </recommendedName>
</protein>
<dbReference type="PANTHER" id="PTHR11851:SF186">
    <property type="entry name" value="INACTIVE METALLOPROTEASE YMFF-RELATED"/>
    <property type="match status" value="1"/>
</dbReference>